<name>A0A814DWQ4_9BILA</name>
<feature type="domain" description="BHLH" evidence="14">
    <location>
        <begin position="263"/>
        <end position="318"/>
    </location>
</feature>
<keyword evidence="9" id="KW-0804">Transcription</keyword>
<accession>A0A814DWQ4</accession>
<evidence type="ECO:0000256" key="7">
    <source>
        <dbReference type="ARBA" id="ARBA00023125"/>
    </source>
</evidence>
<keyword evidence="10" id="KW-0539">Nucleus</keyword>
<dbReference type="PANTHER" id="PTHR46062:SF1">
    <property type="entry name" value="LP12374P"/>
    <property type="match status" value="1"/>
</dbReference>
<feature type="transmembrane region" description="Helical" evidence="13">
    <location>
        <begin position="534"/>
        <end position="555"/>
    </location>
</feature>
<keyword evidence="7" id="KW-0238">DNA-binding</keyword>
<dbReference type="GO" id="GO:0046983">
    <property type="term" value="F:protein dimerization activity"/>
    <property type="evidence" value="ECO:0007669"/>
    <property type="project" value="InterPro"/>
</dbReference>
<dbReference type="SMART" id="SM00353">
    <property type="entry name" value="HLH"/>
    <property type="match status" value="1"/>
</dbReference>
<dbReference type="PROSITE" id="PS50888">
    <property type="entry name" value="BHLH"/>
    <property type="match status" value="1"/>
</dbReference>
<feature type="transmembrane region" description="Helical" evidence="13">
    <location>
        <begin position="463"/>
        <end position="482"/>
    </location>
</feature>
<keyword evidence="11" id="KW-0175">Coiled coil</keyword>
<sequence>MNRNLNQFDEFQSQESLNITSTVFDDYLTCDFKLSDDNVLNDILSDFDINTNNIQCIDNLTNDINYFHTSSNLPSSYKTTLHSTAINNNIQSLQAEFDEVLSPDAFKLVIEQHQQQQTNNESPFFSTNYSSPIDDHESTSTNPLNYQTDQIIITRKPTINCSQSSVQFPKLIEKSDPITITFDQFQTLIHAIPNTSKTSANTISTLLENSTIIANNIPLRIVHQTSHNHNSNGSDKFNYQDSLTNNNNNNESIIVNGNGNRSRRKLSHTAIEKRYRSSINEKINELKEIVAATDGKVGEDNIQKSGILRRTIEYIRQLQSTNRQLEEENSTLKNILKQLNLTSTDLPSNNDVQSSNRNSSTKNLLSTFNTDSNDEIYNPVTKRKKQTNSKRGMVDGSRLILCCFMLCVFIINPFNYLLDHIHSSNNDDTMEIQSILSSRTLQTVKDNENFNSLLFVSISWKQLIAWMLNIAICLVCLVKIFVHGEPIVHELDMDEYYTYKKKADALMDENQLNEACEYYRKCCEKLYISIDQTYLYYFSSITWQIIRFFLNIIFVGRWLTYWSGWTKSIDTRYYNCELNDCYLQLWKIEYHYSKSLLNIFNLFLLTINTLINSGKKLNKIKRNEIYFLSALTLKKFDGLFTIFISYLLKYLIPIDINDIWLLDIDRLNQFIYEKKIYLFKKKFFMESIRIQFFEYILYNNIQNQLLFQDEQQQQQFMIKNINELDLFSWWQHSLQIIRCISNDKQNINNITSTDLLRQINLSNKTIYYMARSIKLVNEQYIMIIETIHIILLILTDYNDETNSTRILLLEQLGQSSQLLTSSKVETYYINNNNEDNLDMAIKTLLLDGILSLRLRLLTSSMINNNQKIPFLDDFQRELDYYRRLNQLMKLPKQKLYLFESIFRTSSGLNPLITQTLFERAMKQSNSMIQTKQESLPNLDIIAGLLLFCHFLPSTVYRYRNILQQVVAISSKTNKNNDLNRLQQQCLTLIHQPYFTL</sequence>
<feature type="region of interest" description="Disordered" evidence="12">
    <location>
        <begin position="227"/>
        <end position="266"/>
    </location>
</feature>
<comment type="caution">
    <text evidence="15">The sequence shown here is derived from an EMBL/GenBank/DDBJ whole genome shotgun (WGS) entry which is preliminary data.</text>
</comment>
<keyword evidence="5 13" id="KW-1133">Transmembrane helix</keyword>
<evidence type="ECO:0000256" key="13">
    <source>
        <dbReference type="SAM" id="Phobius"/>
    </source>
</evidence>
<dbReference type="GO" id="GO:0000981">
    <property type="term" value="F:DNA-binding transcription factor activity, RNA polymerase II-specific"/>
    <property type="evidence" value="ECO:0007669"/>
    <property type="project" value="TreeGrafter"/>
</dbReference>
<evidence type="ECO:0000256" key="6">
    <source>
        <dbReference type="ARBA" id="ARBA00023015"/>
    </source>
</evidence>
<reference evidence="15" key="1">
    <citation type="submission" date="2021-02" db="EMBL/GenBank/DDBJ databases">
        <authorList>
            <person name="Nowell W R."/>
        </authorList>
    </citation>
    <scope>NUCLEOTIDE SEQUENCE</scope>
</reference>
<evidence type="ECO:0000256" key="8">
    <source>
        <dbReference type="ARBA" id="ARBA00023136"/>
    </source>
</evidence>
<keyword evidence="6" id="KW-0805">Transcription regulation</keyword>
<evidence type="ECO:0000259" key="14">
    <source>
        <dbReference type="PROSITE" id="PS50888"/>
    </source>
</evidence>
<keyword evidence="3 13" id="KW-0812">Transmembrane</keyword>
<dbReference type="Proteomes" id="UP000663870">
    <property type="component" value="Unassembled WGS sequence"/>
</dbReference>
<gene>
    <name evidence="15" type="ORF">JXQ802_LOCUS12319</name>
</gene>
<feature type="compositionally biased region" description="Low complexity" evidence="12">
    <location>
        <begin position="245"/>
        <end position="260"/>
    </location>
</feature>
<dbReference type="Gene3D" id="4.10.280.10">
    <property type="entry name" value="Helix-loop-helix DNA-binding domain"/>
    <property type="match status" value="1"/>
</dbReference>
<feature type="compositionally biased region" description="Polar residues" evidence="12">
    <location>
        <begin position="227"/>
        <end position="244"/>
    </location>
</feature>
<keyword evidence="8 13" id="KW-0472">Membrane</keyword>
<dbReference type="AlphaFoldDB" id="A0A814DWQ4"/>
<dbReference type="SUPFAM" id="SSF47459">
    <property type="entry name" value="HLH, helix-loop-helix DNA-binding domain"/>
    <property type="match status" value="1"/>
</dbReference>
<evidence type="ECO:0000256" key="10">
    <source>
        <dbReference type="ARBA" id="ARBA00023242"/>
    </source>
</evidence>
<comment type="subcellular location">
    <subcellularLocation>
        <location evidence="2">Endoplasmic reticulum membrane</location>
        <topology evidence="2">Multi-pass membrane protein</topology>
    </subcellularLocation>
    <subcellularLocation>
        <location evidence="1">Nucleus</location>
    </subcellularLocation>
</comment>
<evidence type="ECO:0000313" key="15">
    <source>
        <dbReference type="EMBL" id="CAF0964001.1"/>
    </source>
</evidence>
<evidence type="ECO:0000256" key="4">
    <source>
        <dbReference type="ARBA" id="ARBA00022824"/>
    </source>
</evidence>
<dbReference type="GO" id="GO:0005789">
    <property type="term" value="C:endoplasmic reticulum membrane"/>
    <property type="evidence" value="ECO:0007669"/>
    <property type="project" value="UniProtKB-SubCell"/>
</dbReference>
<evidence type="ECO:0000256" key="11">
    <source>
        <dbReference type="SAM" id="Coils"/>
    </source>
</evidence>
<keyword evidence="16" id="KW-1185">Reference proteome</keyword>
<feature type="coiled-coil region" evidence="11">
    <location>
        <begin position="308"/>
        <end position="342"/>
    </location>
</feature>
<organism evidence="15 16">
    <name type="scientific">Rotaria sordida</name>
    <dbReference type="NCBI Taxonomy" id="392033"/>
    <lineage>
        <taxon>Eukaryota</taxon>
        <taxon>Metazoa</taxon>
        <taxon>Spiralia</taxon>
        <taxon>Gnathifera</taxon>
        <taxon>Rotifera</taxon>
        <taxon>Eurotatoria</taxon>
        <taxon>Bdelloidea</taxon>
        <taxon>Philodinida</taxon>
        <taxon>Philodinidae</taxon>
        <taxon>Rotaria</taxon>
    </lineage>
</organism>
<keyword evidence="4" id="KW-0256">Endoplasmic reticulum</keyword>
<dbReference type="GO" id="GO:0005634">
    <property type="term" value="C:nucleus"/>
    <property type="evidence" value="ECO:0007669"/>
    <property type="project" value="UniProtKB-SubCell"/>
</dbReference>
<evidence type="ECO:0000256" key="5">
    <source>
        <dbReference type="ARBA" id="ARBA00022989"/>
    </source>
</evidence>
<dbReference type="Pfam" id="PF00010">
    <property type="entry name" value="HLH"/>
    <property type="match status" value="1"/>
</dbReference>
<dbReference type="InterPro" id="IPR036638">
    <property type="entry name" value="HLH_DNA-bd_sf"/>
</dbReference>
<evidence type="ECO:0000256" key="3">
    <source>
        <dbReference type="ARBA" id="ARBA00022692"/>
    </source>
</evidence>
<evidence type="ECO:0000256" key="12">
    <source>
        <dbReference type="SAM" id="MobiDB-lite"/>
    </source>
</evidence>
<evidence type="ECO:0000256" key="1">
    <source>
        <dbReference type="ARBA" id="ARBA00004123"/>
    </source>
</evidence>
<dbReference type="InterPro" id="IPR011598">
    <property type="entry name" value="bHLH_dom"/>
</dbReference>
<dbReference type="PANTHER" id="PTHR46062">
    <property type="entry name" value="STEROL REGULATORY ELEMENT-BINDING PROTEIN"/>
    <property type="match status" value="1"/>
</dbReference>
<feature type="transmembrane region" description="Helical" evidence="13">
    <location>
        <begin position="399"/>
        <end position="418"/>
    </location>
</feature>
<evidence type="ECO:0000256" key="2">
    <source>
        <dbReference type="ARBA" id="ARBA00004477"/>
    </source>
</evidence>
<proteinExistence type="predicted"/>
<evidence type="ECO:0000256" key="9">
    <source>
        <dbReference type="ARBA" id="ARBA00023163"/>
    </source>
</evidence>
<feature type="transmembrane region" description="Helical" evidence="13">
    <location>
        <begin position="595"/>
        <end position="613"/>
    </location>
</feature>
<evidence type="ECO:0000313" key="16">
    <source>
        <dbReference type="Proteomes" id="UP000663870"/>
    </source>
</evidence>
<feature type="transmembrane region" description="Helical" evidence="13">
    <location>
        <begin position="625"/>
        <end position="648"/>
    </location>
</feature>
<dbReference type="EMBL" id="CAJNOL010000253">
    <property type="protein sequence ID" value="CAF0964001.1"/>
    <property type="molecule type" value="Genomic_DNA"/>
</dbReference>
<protein>
    <recommendedName>
        <fullName evidence="14">BHLH domain-containing protein</fullName>
    </recommendedName>
</protein>
<dbReference type="GO" id="GO:0000978">
    <property type="term" value="F:RNA polymerase II cis-regulatory region sequence-specific DNA binding"/>
    <property type="evidence" value="ECO:0007669"/>
    <property type="project" value="TreeGrafter"/>
</dbReference>